<protein>
    <recommendedName>
        <fullName evidence="3">ubiquitinyl hydrolase 1</fullName>
        <ecNumber evidence="3">3.4.19.12</ecNumber>
    </recommendedName>
</protein>
<evidence type="ECO:0000256" key="13">
    <source>
        <dbReference type="SAM" id="Coils"/>
    </source>
</evidence>
<keyword evidence="13" id="KW-0175">Coiled coil</keyword>
<dbReference type="InterPro" id="IPR033865">
    <property type="entry name" value="Ataxin-3"/>
</dbReference>
<dbReference type="GO" id="GO:0016579">
    <property type="term" value="P:protein deubiquitination"/>
    <property type="evidence" value="ECO:0007669"/>
    <property type="project" value="InterPro"/>
</dbReference>
<keyword evidence="10" id="KW-0539">Nucleus</keyword>
<evidence type="ECO:0000256" key="14">
    <source>
        <dbReference type="SAM" id="MobiDB-lite"/>
    </source>
</evidence>
<feature type="active site" evidence="12">
    <location>
        <position position="397"/>
    </location>
</feature>
<evidence type="ECO:0000259" key="15">
    <source>
        <dbReference type="PROSITE" id="PS50011"/>
    </source>
</evidence>
<feature type="compositionally biased region" description="Polar residues" evidence="14">
    <location>
        <begin position="1"/>
        <end position="10"/>
    </location>
</feature>
<evidence type="ECO:0000256" key="11">
    <source>
        <dbReference type="PIRSR" id="PIRSR633865-1"/>
    </source>
</evidence>
<evidence type="ECO:0000256" key="10">
    <source>
        <dbReference type="ARBA" id="ARBA00023242"/>
    </source>
</evidence>
<feature type="active site" evidence="11 12">
    <location>
        <position position="508"/>
    </location>
</feature>
<dbReference type="SMART" id="SM00726">
    <property type="entry name" value="UIM"/>
    <property type="match status" value="2"/>
</dbReference>
<dbReference type="GO" id="GO:0006508">
    <property type="term" value="P:proteolysis"/>
    <property type="evidence" value="ECO:0007669"/>
    <property type="project" value="UniProtKB-KW"/>
</dbReference>
<feature type="coiled-coil region" evidence="13">
    <location>
        <begin position="631"/>
        <end position="658"/>
    </location>
</feature>
<dbReference type="InterPro" id="IPR000719">
    <property type="entry name" value="Prot_kinase_dom"/>
</dbReference>
<keyword evidence="5" id="KW-0833">Ubl conjugation pathway</keyword>
<evidence type="ECO:0000256" key="2">
    <source>
        <dbReference type="ARBA" id="ARBA00004123"/>
    </source>
</evidence>
<feature type="domain" description="Protein kinase" evidence="15">
    <location>
        <begin position="108"/>
        <end position="411"/>
    </location>
</feature>
<dbReference type="EC" id="3.4.19.12" evidence="3"/>
<evidence type="ECO:0000256" key="8">
    <source>
        <dbReference type="ARBA" id="ARBA00023015"/>
    </source>
</evidence>
<accession>A0AA39LY16</accession>
<evidence type="ECO:0000256" key="4">
    <source>
        <dbReference type="ARBA" id="ARBA00022670"/>
    </source>
</evidence>
<dbReference type="Proteomes" id="UP001175271">
    <property type="component" value="Unassembled WGS sequence"/>
</dbReference>
<evidence type="ECO:0000256" key="12">
    <source>
        <dbReference type="PROSITE-ProRule" id="PRU00331"/>
    </source>
</evidence>
<evidence type="ECO:0000313" key="17">
    <source>
        <dbReference type="EMBL" id="KAK0413480.1"/>
    </source>
</evidence>
<gene>
    <name evidence="17" type="ORF">QR680_006831</name>
</gene>
<feature type="region of interest" description="Disordered" evidence="14">
    <location>
        <begin position="688"/>
        <end position="769"/>
    </location>
</feature>
<dbReference type="Gene3D" id="3.90.70.40">
    <property type="match status" value="1"/>
</dbReference>
<dbReference type="GO" id="GO:0004672">
    <property type="term" value="F:protein kinase activity"/>
    <property type="evidence" value="ECO:0007669"/>
    <property type="project" value="InterPro"/>
</dbReference>
<dbReference type="PROSITE" id="PS50957">
    <property type="entry name" value="JOSEPHIN"/>
    <property type="match status" value="1"/>
</dbReference>
<evidence type="ECO:0000256" key="1">
    <source>
        <dbReference type="ARBA" id="ARBA00000707"/>
    </source>
</evidence>
<comment type="subcellular location">
    <subcellularLocation>
        <location evidence="2">Nucleus</location>
    </subcellularLocation>
</comment>
<dbReference type="EMBL" id="JAUCMV010000003">
    <property type="protein sequence ID" value="KAK0413480.1"/>
    <property type="molecule type" value="Genomic_DNA"/>
</dbReference>
<keyword evidence="8" id="KW-0805">Transcription regulation</keyword>
<proteinExistence type="predicted"/>
<dbReference type="GO" id="GO:0005524">
    <property type="term" value="F:ATP binding"/>
    <property type="evidence" value="ECO:0007669"/>
    <property type="project" value="InterPro"/>
</dbReference>
<comment type="caution">
    <text evidence="17">The sequence shown here is derived from an EMBL/GenBank/DDBJ whole genome shotgun (WGS) entry which is preliminary data.</text>
</comment>
<dbReference type="InterPro" id="IPR006155">
    <property type="entry name" value="Josephin"/>
</dbReference>
<evidence type="ECO:0000256" key="3">
    <source>
        <dbReference type="ARBA" id="ARBA00012759"/>
    </source>
</evidence>
<dbReference type="GO" id="GO:0005634">
    <property type="term" value="C:nucleus"/>
    <property type="evidence" value="ECO:0007669"/>
    <property type="project" value="UniProtKB-SubCell"/>
</dbReference>
<dbReference type="PANTHER" id="PTHR14159:SF0">
    <property type="entry name" value="ATAXIN-3-RELATED"/>
    <property type="match status" value="1"/>
</dbReference>
<feature type="active site" description="Proton acceptor" evidence="11">
    <location>
        <position position="493"/>
    </location>
</feature>
<evidence type="ECO:0000259" key="16">
    <source>
        <dbReference type="PROSITE" id="PS50957"/>
    </source>
</evidence>
<dbReference type="PROSITE" id="PS50011">
    <property type="entry name" value="PROTEIN_KINASE_DOM"/>
    <property type="match status" value="1"/>
</dbReference>
<dbReference type="Gene3D" id="1.10.287.10">
    <property type="entry name" value="S15/NS1, RNA-binding"/>
    <property type="match status" value="1"/>
</dbReference>
<evidence type="ECO:0000256" key="6">
    <source>
        <dbReference type="ARBA" id="ARBA00022801"/>
    </source>
</evidence>
<keyword evidence="7" id="KW-0788">Thiol protease</keyword>
<keyword evidence="18" id="KW-1185">Reference proteome</keyword>
<dbReference type="InterPro" id="IPR003903">
    <property type="entry name" value="UIM_dom"/>
</dbReference>
<dbReference type="PRINTS" id="PR01233">
    <property type="entry name" value="JOSEPHIN"/>
</dbReference>
<keyword evidence="4" id="KW-0645">Protease</keyword>
<dbReference type="AlphaFoldDB" id="A0AA39LY16"/>
<feature type="domain" description="Josephin" evidence="16">
    <location>
        <begin position="384"/>
        <end position="554"/>
    </location>
</feature>
<evidence type="ECO:0000256" key="9">
    <source>
        <dbReference type="ARBA" id="ARBA00023163"/>
    </source>
</evidence>
<feature type="compositionally biased region" description="Basic and acidic residues" evidence="14">
    <location>
        <begin position="69"/>
        <end position="80"/>
    </location>
</feature>
<dbReference type="GO" id="GO:0004843">
    <property type="term" value="F:cysteine-type deubiquitinase activity"/>
    <property type="evidence" value="ECO:0007669"/>
    <property type="project" value="UniProtKB-EC"/>
</dbReference>
<sequence>MHNGNNSKNANVKKHSGAARVPESLESIKGSKGRDGGDRPEALPKNRPVAHSPNRKTRPEPVDTPPAAGREENERSDAKSEMTPYYTPLEFSKPVCPRGAVVQVAEGTVTTDDAVVGDFGSIHCRFSAVSFPERDRLLMRYERRTLPFRRLKTEVGVFMMAKMTDNSRLFPHIHTRGTLVGSHIFFVCDMLGHNLTAQRVICGGSFNSQTVYRLAVSTLNCILTLHSMGFVHRDVKPNVFTVSVFPNANRIILSCAGLAKEMPSSKHHWKPRDNIPFLGTVRYSSRRNHRGQEQVFTDDLESWVYMVCEWIDPAVITWAKEGDKEKALMAKEDLLNADKGFKEALKRSPDLPAEFVDIVHYVNSLSGEFIMPQKTFIVDIIRKVQKRLKLQQEARLCAQHALNMLLQGPYFTASDLAEIGLEIDNAELAAGMVEDTGVGHNVDDTGFFSVQVIATALSRAMNLTMTPLTHPDAQIYRTNPTAARGYICNLDEHWFAVRRFGTRWFELNSIKNGPMQISESHLNEFFAQLLQEGYSIFLVEGDYPDSRADDYFSTAADAGELLRRPVNVIPAPQQPADVIQLEDEEEDPELRAALEASRAQFDGEDVSLSRALEASRLNAAAQNEAEDRALQEALRASQADYEQELREAIKQSIQLSNEDEDLRRAMEMSIKEEAQKIEKQTADLLASTSEAGPSGFSYPKSGAPQSSASRVAAGSSTTAIPVPGPSSSLSKQNPARASQTADENAEMLRRQRAAFLDRLQSGKPVEQEQ</sequence>
<evidence type="ECO:0000256" key="5">
    <source>
        <dbReference type="ARBA" id="ARBA00022786"/>
    </source>
</evidence>
<feature type="compositionally biased region" description="Polar residues" evidence="14">
    <location>
        <begin position="703"/>
        <end position="742"/>
    </location>
</feature>
<feature type="compositionally biased region" description="Basic and acidic residues" evidence="14">
    <location>
        <begin position="32"/>
        <end position="44"/>
    </location>
</feature>
<dbReference type="PANTHER" id="PTHR14159">
    <property type="entry name" value="ATAXIN-3-RELATED"/>
    <property type="match status" value="1"/>
</dbReference>
<dbReference type="SMART" id="SM01246">
    <property type="entry name" value="Josephin"/>
    <property type="match status" value="1"/>
</dbReference>
<dbReference type="Gene3D" id="1.10.510.10">
    <property type="entry name" value="Transferase(Phosphotransferase) domain 1"/>
    <property type="match status" value="1"/>
</dbReference>
<keyword evidence="6 12" id="KW-0378">Hydrolase</keyword>
<evidence type="ECO:0000256" key="7">
    <source>
        <dbReference type="ARBA" id="ARBA00022807"/>
    </source>
</evidence>
<evidence type="ECO:0000313" key="18">
    <source>
        <dbReference type="Proteomes" id="UP001175271"/>
    </source>
</evidence>
<keyword evidence="9" id="KW-0804">Transcription</keyword>
<dbReference type="SUPFAM" id="SSF56112">
    <property type="entry name" value="Protein kinase-like (PK-like)"/>
    <property type="match status" value="1"/>
</dbReference>
<reference evidence="17" key="1">
    <citation type="submission" date="2023-06" db="EMBL/GenBank/DDBJ databases">
        <title>Genomic analysis of the entomopathogenic nematode Steinernema hermaphroditum.</title>
        <authorList>
            <person name="Schwarz E.M."/>
            <person name="Heppert J.K."/>
            <person name="Baniya A."/>
            <person name="Schwartz H.T."/>
            <person name="Tan C.-H."/>
            <person name="Antoshechkin I."/>
            <person name="Sternberg P.W."/>
            <person name="Goodrich-Blair H."/>
            <person name="Dillman A.R."/>
        </authorList>
    </citation>
    <scope>NUCLEOTIDE SEQUENCE</scope>
    <source>
        <strain evidence="17">PS9179</strain>
        <tissue evidence="17">Whole animal</tissue>
    </source>
</reference>
<comment type="catalytic activity">
    <reaction evidence="1">
        <text>Thiol-dependent hydrolysis of ester, thioester, amide, peptide and isopeptide bonds formed by the C-terminal Gly of ubiquitin (a 76-residue protein attached to proteins as an intracellular targeting signal).</text>
        <dbReference type="EC" id="3.4.19.12"/>
    </reaction>
</comment>
<feature type="active site" description="Nucleophile" evidence="11">
    <location>
        <position position="397"/>
    </location>
</feature>
<dbReference type="PROSITE" id="PS50330">
    <property type="entry name" value="UIM"/>
    <property type="match status" value="1"/>
</dbReference>
<feature type="region of interest" description="Disordered" evidence="14">
    <location>
        <begin position="1"/>
        <end position="82"/>
    </location>
</feature>
<name>A0AA39LY16_9BILA</name>
<feature type="active site" evidence="12">
    <location>
        <position position="493"/>
    </location>
</feature>
<dbReference type="InterPro" id="IPR011009">
    <property type="entry name" value="Kinase-like_dom_sf"/>
</dbReference>
<organism evidence="17 18">
    <name type="scientific">Steinernema hermaphroditum</name>
    <dbReference type="NCBI Taxonomy" id="289476"/>
    <lineage>
        <taxon>Eukaryota</taxon>
        <taxon>Metazoa</taxon>
        <taxon>Ecdysozoa</taxon>
        <taxon>Nematoda</taxon>
        <taxon>Chromadorea</taxon>
        <taxon>Rhabditida</taxon>
        <taxon>Tylenchina</taxon>
        <taxon>Panagrolaimomorpha</taxon>
        <taxon>Strongyloidoidea</taxon>
        <taxon>Steinernematidae</taxon>
        <taxon>Steinernema</taxon>
    </lineage>
</organism>
<dbReference type="Pfam" id="PF02099">
    <property type="entry name" value="Josephin"/>
    <property type="match status" value="1"/>
</dbReference>